<gene>
    <name evidence="3" type="ORF">G6W59_12470</name>
</gene>
<evidence type="ECO:0000313" key="4">
    <source>
        <dbReference type="Proteomes" id="UP000540128"/>
    </source>
</evidence>
<dbReference type="RefSeq" id="WP_175457016.1">
    <property type="nucleotide sequence ID" value="NZ_JAANNT010000008.1"/>
</dbReference>
<feature type="domain" description="DUF7800" evidence="2">
    <location>
        <begin position="1"/>
        <end position="91"/>
    </location>
</feature>
<comment type="caution">
    <text evidence="3">The sequence shown here is derived from an EMBL/GenBank/DDBJ whole genome shotgun (WGS) entry which is preliminary data.</text>
</comment>
<dbReference type="Proteomes" id="UP000540128">
    <property type="component" value="Unassembled WGS sequence"/>
</dbReference>
<dbReference type="AlphaFoldDB" id="A0A7Y6C8Q4"/>
<name>A0A7Y6C8Q4_9ACTN</name>
<dbReference type="SUPFAM" id="SSF56300">
    <property type="entry name" value="Metallo-dependent phosphatases"/>
    <property type="match status" value="1"/>
</dbReference>
<organism evidence="3 4">
    <name type="scientific">Streptomyces odorifer</name>
    <dbReference type="NCBI Taxonomy" id="53450"/>
    <lineage>
        <taxon>Bacteria</taxon>
        <taxon>Bacillati</taxon>
        <taxon>Actinomycetota</taxon>
        <taxon>Actinomycetes</taxon>
        <taxon>Kitasatosporales</taxon>
        <taxon>Streptomycetaceae</taxon>
        <taxon>Streptomyces</taxon>
        <taxon>Streptomyces albidoflavus group</taxon>
    </lineage>
</organism>
<dbReference type="EMBL" id="JAANNT010000008">
    <property type="protein sequence ID" value="NUV29131.1"/>
    <property type="molecule type" value="Genomic_DNA"/>
</dbReference>
<dbReference type="InterPro" id="IPR029052">
    <property type="entry name" value="Metallo-depent_PP-like"/>
</dbReference>
<protein>
    <submittedName>
        <fullName evidence="3">Alkaline phosphatase family protein</fullName>
    </submittedName>
</protein>
<dbReference type="Gene3D" id="3.60.21.70">
    <property type="entry name" value="PhoD-like phosphatase"/>
    <property type="match status" value="1"/>
</dbReference>
<keyword evidence="4" id="KW-1185">Reference proteome</keyword>
<dbReference type="PANTHER" id="PTHR37031:SF2">
    <property type="entry name" value="PHOD-LIKE PHOSPHATASE METALLOPHOSPHATASE DOMAIN-CONTAINING PROTEIN"/>
    <property type="match status" value="1"/>
</dbReference>
<dbReference type="CDD" id="cd07389">
    <property type="entry name" value="MPP_PhoD"/>
    <property type="match status" value="1"/>
</dbReference>
<dbReference type="InterPro" id="IPR056702">
    <property type="entry name" value="DUF7800"/>
</dbReference>
<dbReference type="Pfam" id="PF09423">
    <property type="entry name" value="PhoD"/>
    <property type="match status" value="1"/>
</dbReference>
<evidence type="ECO:0000259" key="2">
    <source>
        <dbReference type="Pfam" id="PF25077"/>
    </source>
</evidence>
<dbReference type="Pfam" id="PF25077">
    <property type="entry name" value="DUF7800"/>
    <property type="match status" value="1"/>
</dbReference>
<evidence type="ECO:0000313" key="3">
    <source>
        <dbReference type="EMBL" id="NUV29131.1"/>
    </source>
</evidence>
<feature type="domain" description="PhoD-like phosphatase metallophosphatase" evidence="1">
    <location>
        <begin position="140"/>
        <end position="450"/>
    </location>
</feature>
<sequence>MAGLRLGPVLRYADTDSATVWVETDRPCTAEVRCPGGGGGGSAPTFSVEGHHYALIPVTGLPEGSDTPYEVHLGGELVWPPPGSPFPPSTIRTAPRESDGKRPVRVTFGSCRWSSPPSGQDSPVGPDALDALAARIAGDAGADRPDLLLLLGDQVYADETSPQTRSWLASRRDLAEPPGEQVADFEEHTRLYDESWTDPEVRWLLSTVPSLMIFDDHDVIDDWNTSASWLAEMRETPWWQERIVSGLMSYWIYQHLGNLGPAELATDPLYKAVRSAPDGTEALRAFAARADADRPGTRWSYRRDLGRVRLLMVDTRMARVLAEEERAMLHPDEEAWLREQALTDPGGHDHLLIGSSLPWLLPGLVHEAERWNAALCGGERGPRWARFGEWLRRAADLEHWAAFPASFDRLAHLTEEAATAPGGPATVCVLSGDVHHAYAAESRPVGTVRKSLPVGRARVHQLTCSPVHNAIPLPIRAGFRLGWSRAGGLLGRVFARHGRTRRAPVTWRRSGGPWFGNQLMTLTLRGRRADLHLDQARPGRGPARLKRVWEGRLDG</sequence>
<evidence type="ECO:0000259" key="1">
    <source>
        <dbReference type="Pfam" id="PF09423"/>
    </source>
</evidence>
<accession>A0A7Y6C8Q4</accession>
<reference evidence="3 4" key="1">
    <citation type="submission" date="2020-03" db="EMBL/GenBank/DDBJ databases">
        <title>Complete genome sequence of sixteen Streptomyces strains facilitates identification of candidate genes involved in plant growth-promotion in grain legumes and cereals.</title>
        <authorList>
            <person name="Gopalakrishnan S."/>
            <person name="Thakur V."/>
            <person name="Saxena R."/>
            <person name="Vadlamudi S."/>
            <person name="Purohit S."/>
            <person name="Kumar V."/>
            <person name="Rathore A."/>
            <person name="Chitikineni A."/>
            <person name="Varshney R.K."/>
        </authorList>
    </citation>
    <scope>NUCLEOTIDE SEQUENCE [LARGE SCALE GENOMIC DNA]</scope>
    <source>
        <strain evidence="3 4">KAI-180</strain>
    </source>
</reference>
<dbReference type="InterPro" id="IPR038607">
    <property type="entry name" value="PhoD-like_sf"/>
</dbReference>
<dbReference type="InterPro" id="IPR018946">
    <property type="entry name" value="PhoD-like_MPP"/>
</dbReference>
<proteinExistence type="predicted"/>
<dbReference type="PANTHER" id="PTHR37031">
    <property type="entry name" value="METALLOPHOSPHATASE BINDING DOMAIN PROTEIN"/>
    <property type="match status" value="1"/>
</dbReference>